<comment type="caution">
    <text evidence="2">The sequence shown here is derived from an EMBL/GenBank/DDBJ whole genome shotgun (WGS) entry which is preliminary data.</text>
</comment>
<name>A0ABR2HBW9_9EUKA</name>
<dbReference type="PROSITE" id="PS50166">
    <property type="entry name" value="IMPORTIN_B_NT"/>
    <property type="match status" value="1"/>
</dbReference>
<evidence type="ECO:0000313" key="2">
    <source>
        <dbReference type="EMBL" id="KAK8842870.1"/>
    </source>
</evidence>
<dbReference type="SUPFAM" id="SSF48371">
    <property type="entry name" value="ARM repeat"/>
    <property type="match status" value="1"/>
</dbReference>
<dbReference type="Proteomes" id="UP001470230">
    <property type="component" value="Unassembled WGS sequence"/>
</dbReference>
<proteinExistence type="predicted"/>
<evidence type="ECO:0000259" key="1">
    <source>
        <dbReference type="PROSITE" id="PS50166"/>
    </source>
</evidence>
<organism evidence="2 3">
    <name type="scientific">Tritrichomonas musculus</name>
    <dbReference type="NCBI Taxonomy" id="1915356"/>
    <lineage>
        <taxon>Eukaryota</taxon>
        <taxon>Metamonada</taxon>
        <taxon>Parabasalia</taxon>
        <taxon>Tritrichomonadida</taxon>
        <taxon>Tritrichomonadidae</taxon>
        <taxon>Tritrichomonas</taxon>
    </lineage>
</organism>
<accession>A0ABR2HBW9</accession>
<sequence length="998" mass="111326">MESTLQELILQAANPDTVQQATIQLQQMLQDPNIIPSLINLFSQSDSSLIRSACLTFLHQIIKANWSSFQDGTKCEFQNFILSLFSQQIEPQHIQMICSMAGTIYSKESGQWDQIVTVIMSNWQEHPFIASQLLVAIIDDFTWENNENSEDFAQRFLEMDSFFITSSDTQIQIAGLRILSSIIGSITNYEGLPNFINIANQIAANSINENYTSNDFTSIWNSISAIMATLVDIENQEGPALLNVLTQTAVQIASNRNIESTQRILPITAIVNEISSNNSNIDNNMIVNSLNLVIDVIAQTIEETDNLPFDLLDLVKSFFKAQPPRGEIYNLISSKIFEALNSASVSHQASGLLILQVLLVDAQDCSHKDASKIADIIMKAVSSGNPLLVQASASVVEVFDETFKSMNIFSVDLLQSILPFTVHPLAEVRHHCLRASLIASDILDTEIPNFFKTVWDLYKKSSSDDMTLFFTLIANSIKYTPEFDDEDVEACIGLLQTVFQQKQDLTIFASSLTIVHALISFDSQLSDDLFPAVLPSIGPCLEYENSEVLLMTVSFLSNCITFFRESGIQIIVPFVQRLLTFITNPATNVVTDNVRSESLITLSRLVKHSALNPEIANFDYKSLLPALLNTTNEFLGSDSAELQISASTSIRSLAKIIDEKVRFDFFEKLGDQIKSNFELSVIQESIQSIARLLKVSEGKSPQMTEMAVTLLTAIIEGKVAFLMNDKQEPTPLIQIDTVVILFRNICKLITALISVNSPITENICQFLLQFLQRDSELDKSVAIGALSDAILYDAASPELCQSIVNSVLQIMPAANDPGLQENIIYLFNVCIIKQSQLIPSIMNIIQLFVNWWNNAKSNQSGYSDVIDNLSSLFLALAITCDNFPSDLLGQVFDVFPRSDNDSPTIAQMCRNIISFVSTKGETIDNELQRKIALAIARLFMLDKLRLSEMQIDNELQKQLQDILVSILRVMPQVRQEISQIVKKSRAKARRLQSILAKL</sequence>
<gene>
    <name evidence="2" type="ORF">M9Y10_025736</name>
</gene>
<dbReference type="InterPro" id="IPR011989">
    <property type="entry name" value="ARM-like"/>
</dbReference>
<dbReference type="Gene3D" id="1.25.10.10">
    <property type="entry name" value="Leucine-rich Repeat Variant"/>
    <property type="match status" value="1"/>
</dbReference>
<keyword evidence="3" id="KW-1185">Reference proteome</keyword>
<dbReference type="EMBL" id="JAPFFF010000037">
    <property type="protein sequence ID" value="KAK8842870.1"/>
    <property type="molecule type" value="Genomic_DNA"/>
</dbReference>
<evidence type="ECO:0000313" key="3">
    <source>
        <dbReference type="Proteomes" id="UP001470230"/>
    </source>
</evidence>
<dbReference type="InterPro" id="IPR016024">
    <property type="entry name" value="ARM-type_fold"/>
</dbReference>
<protein>
    <submittedName>
        <fullName evidence="2">Importin 4</fullName>
    </submittedName>
</protein>
<dbReference type="InterPro" id="IPR001494">
    <property type="entry name" value="Importin-beta_N"/>
</dbReference>
<reference evidence="2 3" key="1">
    <citation type="submission" date="2024-04" db="EMBL/GenBank/DDBJ databases">
        <title>Tritrichomonas musculus Genome.</title>
        <authorList>
            <person name="Alves-Ferreira E."/>
            <person name="Grigg M."/>
            <person name="Lorenzi H."/>
            <person name="Galac M."/>
        </authorList>
    </citation>
    <scope>NUCLEOTIDE SEQUENCE [LARGE SCALE GENOMIC DNA]</scope>
    <source>
        <strain evidence="2 3">EAF2021</strain>
    </source>
</reference>
<feature type="domain" description="Importin N-terminal" evidence="1">
    <location>
        <begin position="21"/>
        <end position="87"/>
    </location>
</feature>